<accession>A0A2J0Z688</accession>
<feature type="region of interest" description="Disordered" evidence="1">
    <location>
        <begin position="1"/>
        <end position="25"/>
    </location>
</feature>
<dbReference type="InterPro" id="IPR036388">
    <property type="entry name" value="WH-like_DNA-bd_sf"/>
</dbReference>
<dbReference type="GO" id="GO:0003700">
    <property type="term" value="F:DNA-binding transcription factor activity"/>
    <property type="evidence" value="ECO:0007669"/>
    <property type="project" value="InterPro"/>
</dbReference>
<evidence type="ECO:0000313" key="3">
    <source>
        <dbReference type="EMBL" id="PJR16035.1"/>
    </source>
</evidence>
<dbReference type="PANTHER" id="PTHR30514:SF18">
    <property type="entry name" value="RPIR-FAMILY TRANSCRIPTIONAL REGULATOR"/>
    <property type="match status" value="1"/>
</dbReference>
<evidence type="ECO:0000259" key="2">
    <source>
        <dbReference type="PROSITE" id="PS51071"/>
    </source>
</evidence>
<dbReference type="AlphaFoldDB" id="A0A2J0Z688"/>
<dbReference type="SUPFAM" id="SSF46689">
    <property type="entry name" value="Homeodomain-like"/>
    <property type="match status" value="1"/>
</dbReference>
<proteinExistence type="predicted"/>
<dbReference type="PROSITE" id="PS51071">
    <property type="entry name" value="HTH_RPIR"/>
    <property type="match status" value="1"/>
</dbReference>
<comment type="caution">
    <text evidence="3">The sequence shown here is derived from an EMBL/GenBank/DDBJ whole genome shotgun (WGS) entry which is preliminary data.</text>
</comment>
<dbReference type="InterPro" id="IPR047640">
    <property type="entry name" value="RpiR-like"/>
</dbReference>
<dbReference type="InterPro" id="IPR000281">
    <property type="entry name" value="HTH_RpiR"/>
</dbReference>
<dbReference type="Pfam" id="PF01418">
    <property type="entry name" value="HTH_6"/>
    <property type="match status" value="1"/>
</dbReference>
<dbReference type="InterPro" id="IPR009057">
    <property type="entry name" value="Homeodomain-like_sf"/>
</dbReference>
<dbReference type="PANTHER" id="PTHR30514">
    <property type="entry name" value="GLUCOKINASE"/>
    <property type="match status" value="1"/>
</dbReference>
<dbReference type="EMBL" id="NJGD01000003">
    <property type="protein sequence ID" value="PJR16035.1"/>
    <property type="molecule type" value="Genomic_DNA"/>
</dbReference>
<feature type="domain" description="HTH rpiR-type" evidence="2">
    <location>
        <begin position="31"/>
        <end position="107"/>
    </location>
</feature>
<dbReference type="Gene3D" id="1.10.10.10">
    <property type="entry name" value="Winged helix-like DNA-binding domain superfamily/Winged helix DNA-binding domain"/>
    <property type="match status" value="1"/>
</dbReference>
<gene>
    <name evidence="3" type="ORF">CEJ86_07600</name>
</gene>
<organism evidence="3 4">
    <name type="scientific">Rhizobium meliloti</name>
    <name type="common">Ensifer meliloti</name>
    <name type="synonym">Sinorhizobium meliloti</name>
    <dbReference type="NCBI Taxonomy" id="382"/>
    <lineage>
        <taxon>Bacteria</taxon>
        <taxon>Pseudomonadati</taxon>
        <taxon>Pseudomonadota</taxon>
        <taxon>Alphaproteobacteria</taxon>
        <taxon>Hyphomicrobiales</taxon>
        <taxon>Rhizobiaceae</taxon>
        <taxon>Sinorhizobium/Ensifer group</taxon>
        <taxon>Sinorhizobium</taxon>
    </lineage>
</organism>
<reference evidence="3 4" key="1">
    <citation type="submission" date="2017-06" db="EMBL/GenBank/DDBJ databases">
        <title>Ensifer strains isolated from leguminous trees and herbs display diverse denitrification phenotypes with some acting as strong N2O sinks.</title>
        <authorList>
            <person name="Woliy K."/>
            <person name="Mania D."/>
            <person name="Bakken L.R."/>
            <person name="Frostegard A."/>
        </authorList>
    </citation>
    <scope>NUCLEOTIDE SEQUENCE [LARGE SCALE GENOMIC DNA]</scope>
    <source>
        <strain evidence="3 4">AC50a</strain>
    </source>
</reference>
<evidence type="ECO:0000256" key="1">
    <source>
        <dbReference type="SAM" id="MobiDB-lite"/>
    </source>
</evidence>
<evidence type="ECO:0000313" key="4">
    <source>
        <dbReference type="Proteomes" id="UP000231987"/>
    </source>
</evidence>
<name>A0A2J0Z688_RHIML</name>
<dbReference type="GO" id="GO:0003677">
    <property type="term" value="F:DNA binding"/>
    <property type="evidence" value="ECO:0007669"/>
    <property type="project" value="InterPro"/>
</dbReference>
<sequence>MALLSAAAEEKETDRKAMSCRSGRMPPSNLRELKTMIAKKEVVFPGERKRVMRAILDHPDIIAFGTATSIADECGVSTATVVRLAGHLGFRKFRDFKNLFCDHLKETRALPQRMLRAPPRSR</sequence>
<feature type="compositionally biased region" description="Basic and acidic residues" evidence="1">
    <location>
        <begin position="8"/>
        <end position="17"/>
    </location>
</feature>
<protein>
    <submittedName>
        <fullName evidence="3">RpiR family transcriptional regulator</fullName>
    </submittedName>
</protein>
<dbReference type="GO" id="GO:0097367">
    <property type="term" value="F:carbohydrate derivative binding"/>
    <property type="evidence" value="ECO:0007669"/>
    <property type="project" value="InterPro"/>
</dbReference>
<dbReference type="RefSeq" id="WP_100671589.1">
    <property type="nucleotide sequence ID" value="NZ_NJGD01000003.1"/>
</dbReference>
<dbReference type="Proteomes" id="UP000231987">
    <property type="component" value="Unassembled WGS sequence"/>
</dbReference>